<dbReference type="OrthoDB" id="2878666at2"/>
<name>A0A162D1A5_9BACI</name>
<dbReference type="RefSeq" id="WP_061949817.1">
    <property type="nucleotide sequence ID" value="NZ_LTAO01000036.1"/>
</dbReference>
<dbReference type="Proteomes" id="UP000075806">
    <property type="component" value="Unassembled WGS sequence"/>
</dbReference>
<evidence type="ECO:0000313" key="2">
    <source>
        <dbReference type="Proteomes" id="UP000075806"/>
    </source>
</evidence>
<comment type="caution">
    <text evidence="1">The sequence shown here is derived from an EMBL/GenBank/DDBJ whole genome shotgun (WGS) entry which is preliminary data.</text>
</comment>
<evidence type="ECO:0000313" key="1">
    <source>
        <dbReference type="EMBL" id="KYG27688.1"/>
    </source>
</evidence>
<dbReference type="EMBL" id="LTAO01000036">
    <property type="protein sequence ID" value="KYG27688.1"/>
    <property type="molecule type" value="Genomic_DNA"/>
</dbReference>
<reference evidence="1" key="1">
    <citation type="submission" date="2016-02" db="EMBL/GenBank/DDBJ databases">
        <title>Genome sequence of Bacillus trypoxylicola KCTC 13244(T).</title>
        <authorList>
            <person name="Jeong H."/>
            <person name="Park S.-H."/>
            <person name="Choi S.-K."/>
        </authorList>
    </citation>
    <scope>NUCLEOTIDE SEQUENCE [LARGE SCALE GENOMIC DNA]</scope>
    <source>
        <strain evidence="1">KCTC 13244</strain>
    </source>
</reference>
<accession>A0A162D1A5</accession>
<protein>
    <submittedName>
        <fullName evidence="1">Uncharacterized protein</fullName>
    </submittedName>
</protein>
<organism evidence="1 2">
    <name type="scientific">Alkalihalobacillus trypoxylicola</name>
    <dbReference type="NCBI Taxonomy" id="519424"/>
    <lineage>
        <taxon>Bacteria</taxon>
        <taxon>Bacillati</taxon>
        <taxon>Bacillota</taxon>
        <taxon>Bacilli</taxon>
        <taxon>Bacillales</taxon>
        <taxon>Bacillaceae</taxon>
        <taxon>Alkalihalobacillus</taxon>
    </lineage>
</organism>
<dbReference type="AlphaFoldDB" id="A0A162D1A5"/>
<gene>
    <name evidence="1" type="ORF">AZF04_10890</name>
</gene>
<sequence>MFKGKAFCEAFIYLYSSQSWTEQEKSKVIEDFLKVHTNTFKMTNVRVIEEYFHEEQQEFSLQLALYSEILVPYDNRITHLNDYRINACRLFRKQFPKVGAVMAHSIDVYTPLRWKGYKGQVYKESRS</sequence>
<proteinExistence type="predicted"/>
<keyword evidence="2" id="KW-1185">Reference proteome</keyword>